<comment type="caution">
    <text evidence="3">The sequence shown here is derived from an EMBL/GenBank/DDBJ whole genome shotgun (WGS) entry which is preliminary data.</text>
</comment>
<gene>
    <name evidence="3" type="ORF">GPM918_LOCUS27534</name>
    <name evidence="2" type="ORF">OVA965_LOCUS22104</name>
    <name evidence="5" type="ORF">SRO942_LOCUS27872</name>
    <name evidence="4" type="ORF">TMI583_LOCUS22821</name>
</gene>
<proteinExistence type="predicted"/>
<reference evidence="3" key="1">
    <citation type="submission" date="2021-02" db="EMBL/GenBank/DDBJ databases">
        <authorList>
            <person name="Nowell W R."/>
        </authorList>
    </citation>
    <scope>NUCLEOTIDE SEQUENCE</scope>
</reference>
<dbReference type="InterPro" id="IPR036426">
    <property type="entry name" value="Bulb-type_lectin_dom_sf"/>
</dbReference>
<dbReference type="Proteomes" id="UP000682733">
    <property type="component" value="Unassembled WGS sequence"/>
</dbReference>
<dbReference type="AlphaFoldDB" id="A0A815C8G9"/>
<dbReference type="SUPFAM" id="SSF51110">
    <property type="entry name" value="alpha-D-mannose-specific plant lectins"/>
    <property type="match status" value="1"/>
</dbReference>
<evidence type="ECO:0000259" key="1">
    <source>
        <dbReference type="PROSITE" id="PS50927"/>
    </source>
</evidence>
<evidence type="ECO:0000313" key="4">
    <source>
        <dbReference type="EMBL" id="CAF3973079.1"/>
    </source>
</evidence>
<dbReference type="Proteomes" id="UP000681722">
    <property type="component" value="Unassembled WGS sequence"/>
</dbReference>
<keyword evidence="6" id="KW-1185">Reference proteome</keyword>
<evidence type="ECO:0000313" key="6">
    <source>
        <dbReference type="Proteomes" id="UP000663829"/>
    </source>
</evidence>
<dbReference type="SMART" id="SM00108">
    <property type="entry name" value="B_lectin"/>
    <property type="match status" value="1"/>
</dbReference>
<dbReference type="Gene3D" id="2.90.10.10">
    <property type="entry name" value="Bulb-type lectin domain"/>
    <property type="match status" value="1"/>
</dbReference>
<dbReference type="EMBL" id="CAJOBA010033861">
    <property type="protein sequence ID" value="CAF3973079.1"/>
    <property type="molecule type" value="Genomic_DNA"/>
</dbReference>
<evidence type="ECO:0000313" key="2">
    <source>
        <dbReference type="EMBL" id="CAF1161269.1"/>
    </source>
</evidence>
<accession>A0A815C8G9</accession>
<evidence type="ECO:0000313" key="3">
    <source>
        <dbReference type="EMBL" id="CAF1280475.1"/>
    </source>
</evidence>
<organism evidence="3 6">
    <name type="scientific">Didymodactylos carnosus</name>
    <dbReference type="NCBI Taxonomy" id="1234261"/>
    <lineage>
        <taxon>Eukaryota</taxon>
        <taxon>Metazoa</taxon>
        <taxon>Spiralia</taxon>
        <taxon>Gnathifera</taxon>
        <taxon>Rotifera</taxon>
        <taxon>Eurotatoria</taxon>
        <taxon>Bdelloidea</taxon>
        <taxon>Philodinida</taxon>
        <taxon>Philodinidae</taxon>
        <taxon>Didymodactylos</taxon>
    </lineage>
</organism>
<dbReference type="InterPro" id="IPR001480">
    <property type="entry name" value="Bulb-type_lectin_dom"/>
</dbReference>
<dbReference type="EMBL" id="CAJOBC010027677">
    <property type="protein sequence ID" value="CAF4075478.1"/>
    <property type="molecule type" value="Genomic_DNA"/>
</dbReference>
<dbReference type="Proteomes" id="UP000677228">
    <property type="component" value="Unassembled WGS sequence"/>
</dbReference>
<feature type="domain" description="Bulb-type lectin" evidence="1">
    <location>
        <begin position="28"/>
        <end position="145"/>
    </location>
</feature>
<sequence>MVDNLEKNCLGGKRRFVSWGRFPRQSSSICTNGTSTLYNDEFIVSPNRLYAAGLYNNSFGVYNTAAFGCNSTAIWSASQSSAPAGAYVIAQNDANLVIYGSTSGPVWAAGTNHGQNDAPYCLIMLDSGNLIWVEGNSTVMWQTNTVQG</sequence>
<dbReference type="EMBL" id="CAJNOK010012335">
    <property type="protein sequence ID" value="CAF1161269.1"/>
    <property type="molecule type" value="Genomic_DNA"/>
</dbReference>
<dbReference type="PROSITE" id="PS50927">
    <property type="entry name" value="BULB_LECTIN"/>
    <property type="match status" value="1"/>
</dbReference>
<dbReference type="OrthoDB" id="10051178at2759"/>
<dbReference type="EMBL" id="CAJNOQ010011596">
    <property type="protein sequence ID" value="CAF1280475.1"/>
    <property type="molecule type" value="Genomic_DNA"/>
</dbReference>
<name>A0A815C8G9_9BILA</name>
<evidence type="ECO:0000313" key="5">
    <source>
        <dbReference type="EMBL" id="CAF4075478.1"/>
    </source>
</evidence>
<protein>
    <recommendedName>
        <fullName evidence="1">Bulb-type lectin domain-containing protein</fullName>
    </recommendedName>
</protein>
<dbReference type="Proteomes" id="UP000663829">
    <property type="component" value="Unassembled WGS sequence"/>
</dbReference>